<evidence type="ECO:0000256" key="1">
    <source>
        <dbReference type="ARBA" id="ARBA00023284"/>
    </source>
</evidence>
<name>A0A1R2CAY9_9CILI</name>
<comment type="caution">
    <text evidence="3">The sequence shown here is derived from an EMBL/GenBank/DDBJ whole genome shotgun (WGS) entry which is preliminary data.</text>
</comment>
<evidence type="ECO:0000313" key="4">
    <source>
        <dbReference type="Proteomes" id="UP000187209"/>
    </source>
</evidence>
<sequence length="532" mass="61002">MEEVVVIEHCQKCDSHKWCTNHDEKKYRDIFEKVKFQIESDCPEVTVIENQEHPSIASIISQPTARTPFAKLSFPKTGSFEVYFRGKIIFSKLKLGIWPHPAMVSKQIRDYLDGVNIEPKAAATTQAFKEYQSKPEVPKRGKMGPGGSVTVKKEAPRQLSPEPPKPVQAKVEQPKQEPPKKPEPPMGETVKPQVKEEPVKVEEKKEVPKVEEKKEAPKVEEKKEHPKVEEKKEAPKVEEKKEPPKVEEKKEPPKVEEKKEPPKVEEKKEPPKVEEKKEPAHSEEKHVEPVKHEDKKPETKHEEPVKHEDHIKPEVHEEKKHETKPEEKITEKHEDKKPEVHIEAQKPVVHEEKPVEVHKEDKKPEVHDDKKPTVHEEHPVHVEHKIEEKHEAAPHVEAAHENVAPKPKVDVSESHEEEYEDDHYEDEEQDSGASPPYDITSSYTMTLAIGEGKNVKLPIKNESAEEQNYRIQVTNPKALKLASDVLKVAPGVSAKLKMEILPQEQVCQKKCYVVVETDENVVACYEIVIEVS</sequence>
<evidence type="ECO:0000256" key="2">
    <source>
        <dbReference type="SAM" id="MobiDB-lite"/>
    </source>
</evidence>
<dbReference type="Pfam" id="PF10262">
    <property type="entry name" value="Rdx"/>
    <property type="match status" value="1"/>
</dbReference>
<keyword evidence="1" id="KW-0676">Redox-active center</keyword>
<organism evidence="3 4">
    <name type="scientific">Stentor coeruleus</name>
    <dbReference type="NCBI Taxonomy" id="5963"/>
    <lineage>
        <taxon>Eukaryota</taxon>
        <taxon>Sar</taxon>
        <taxon>Alveolata</taxon>
        <taxon>Ciliophora</taxon>
        <taxon>Postciliodesmatophora</taxon>
        <taxon>Heterotrichea</taxon>
        <taxon>Heterotrichida</taxon>
        <taxon>Stentoridae</taxon>
        <taxon>Stentor</taxon>
    </lineage>
</organism>
<feature type="compositionally biased region" description="Basic and acidic residues" evidence="2">
    <location>
        <begin position="193"/>
        <end position="400"/>
    </location>
</feature>
<accession>A0A1R2CAY9</accession>
<dbReference type="Proteomes" id="UP000187209">
    <property type="component" value="Unassembled WGS sequence"/>
</dbReference>
<dbReference type="EMBL" id="MPUH01000215">
    <property type="protein sequence ID" value="OMJ86130.1"/>
    <property type="molecule type" value="Genomic_DNA"/>
</dbReference>
<feature type="compositionally biased region" description="Acidic residues" evidence="2">
    <location>
        <begin position="415"/>
        <end position="430"/>
    </location>
</feature>
<gene>
    <name evidence="3" type="ORF">SteCoe_12405</name>
</gene>
<proteinExistence type="predicted"/>
<dbReference type="SUPFAM" id="SSF52833">
    <property type="entry name" value="Thioredoxin-like"/>
    <property type="match status" value="1"/>
</dbReference>
<protein>
    <submittedName>
        <fullName evidence="3">Uncharacterized protein</fullName>
    </submittedName>
</protein>
<dbReference type="AlphaFoldDB" id="A0A1R2CAY9"/>
<dbReference type="InterPro" id="IPR036249">
    <property type="entry name" value="Thioredoxin-like_sf"/>
</dbReference>
<keyword evidence="4" id="KW-1185">Reference proteome</keyword>
<reference evidence="3 4" key="1">
    <citation type="submission" date="2016-11" db="EMBL/GenBank/DDBJ databases">
        <title>The macronuclear genome of Stentor coeruleus: a giant cell with tiny introns.</title>
        <authorList>
            <person name="Slabodnick M."/>
            <person name="Ruby J.G."/>
            <person name="Reiff S.B."/>
            <person name="Swart E.C."/>
            <person name="Gosai S."/>
            <person name="Prabakaran S."/>
            <person name="Witkowska E."/>
            <person name="Larue G.E."/>
            <person name="Fisher S."/>
            <person name="Freeman R.M."/>
            <person name="Gunawardena J."/>
            <person name="Chu W."/>
            <person name="Stover N.A."/>
            <person name="Gregory B.D."/>
            <person name="Nowacki M."/>
            <person name="Derisi J."/>
            <person name="Roy S.W."/>
            <person name="Marshall W.F."/>
            <person name="Sood P."/>
        </authorList>
    </citation>
    <scope>NUCLEOTIDE SEQUENCE [LARGE SCALE GENOMIC DNA]</scope>
    <source>
        <strain evidence="3">WM001</strain>
    </source>
</reference>
<dbReference type="InterPro" id="IPR011893">
    <property type="entry name" value="Selenoprotein_Rdx-typ"/>
</dbReference>
<feature type="compositionally biased region" description="Basic and acidic residues" evidence="2">
    <location>
        <begin position="172"/>
        <end position="183"/>
    </location>
</feature>
<feature type="region of interest" description="Disordered" evidence="2">
    <location>
        <begin position="129"/>
        <end position="438"/>
    </location>
</feature>
<evidence type="ECO:0000313" key="3">
    <source>
        <dbReference type="EMBL" id="OMJ86130.1"/>
    </source>
</evidence>
<dbReference type="OrthoDB" id="311036at2759"/>
<dbReference type="Gene3D" id="3.40.30.10">
    <property type="entry name" value="Glutaredoxin"/>
    <property type="match status" value="1"/>
</dbReference>